<keyword evidence="1" id="KW-0812">Transmembrane</keyword>
<feature type="transmembrane region" description="Helical" evidence="1">
    <location>
        <begin position="186"/>
        <end position="203"/>
    </location>
</feature>
<evidence type="ECO:0000313" key="2">
    <source>
        <dbReference type="EMBL" id="CAI0653162.1"/>
    </source>
</evidence>
<keyword evidence="1" id="KW-0472">Membrane</keyword>
<dbReference type="EMBL" id="CAMGZC010001566">
    <property type="protein sequence ID" value="CAI0653162.1"/>
    <property type="molecule type" value="Genomic_DNA"/>
</dbReference>
<protein>
    <submittedName>
        <fullName evidence="2">Uncharacterized protein</fullName>
    </submittedName>
</protein>
<dbReference type="AlphaFoldDB" id="A0A9W4S3Q8"/>
<feature type="transmembrane region" description="Helical" evidence="1">
    <location>
        <begin position="223"/>
        <end position="246"/>
    </location>
</feature>
<reference evidence="2" key="1">
    <citation type="submission" date="2022-08" db="EMBL/GenBank/DDBJ databases">
        <authorList>
            <person name="Giroux E."/>
            <person name="Giroux E."/>
        </authorList>
    </citation>
    <scope>NUCLEOTIDE SEQUENCE</scope>
    <source>
        <strain evidence="2">H1091258</strain>
    </source>
</reference>
<evidence type="ECO:0000313" key="3">
    <source>
        <dbReference type="Proteomes" id="UP001152533"/>
    </source>
</evidence>
<comment type="caution">
    <text evidence="2">The sequence shown here is derived from an EMBL/GenBank/DDBJ whole genome shotgun (WGS) entry which is preliminary data.</text>
</comment>
<keyword evidence="3" id="KW-1185">Reference proteome</keyword>
<gene>
    <name evidence="2" type="ORF">CGXH109_LOCUS124741</name>
</gene>
<keyword evidence="1" id="KW-1133">Transmembrane helix</keyword>
<name>A0A9W4S3Q8_9PEZI</name>
<organism evidence="2 3">
    <name type="scientific">Colletotrichum noveboracense</name>
    <dbReference type="NCBI Taxonomy" id="2664923"/>
    <lineage>
        <taxon>Eukaryota</taxon>
        <taxon>Fungi</taxon>
        <taxon>Dikarya</taxon>
        <taxon>Ascomycota</taxon>
        <taxon>Pezizomycotina</taxon>
        <taxon>Sordariomycetes</taxon>
        <taxon>Hypocreomycetidae</taxon>
        <taxon>Glomerellales</taxon>
        <taxon>Glomerellaceae</taxon>
        <taxon>Colletotrichum</taxon>
        <taxon>Colletotrichum gloeosporioides species complex</taxon>
    </lineage>
</organism>
<sequence length="320" mass="34755">MASAGEFDSDEFSTNLFSDLAPLLLLFGEEITTQFLSMSLGWADNFLLAMGPVGIITIVLSAIRIGGSRTLKSVVGRARETQAVAEQELLSSTSSNVCEVWNGQQIVRLVGESMEMVVPLVVARDGTVFTLPDSFQEGLITTNKKNRDPVIGVPNIDALDYNIEALSLPPNLTLNTRSAPPTQLEMWLWAGIGAVLQALAIVYPVLATYDLQWDKGGFSIAEYGYPCFAVGSVCLTVGVMLCGHIIEGATEEAEFVLAKDARRLGMKILCLQESYIISDHNIPSCAIFLAEGDGILRTSRRGYLKHGHAEYDSFHRFGIG</sequence>
<proteinExistence type="predicted"/>
<feature type="transmembrane region" description="Helical" evidence="1">
    <location>
        <begin position="46"/>
        <end position="67"/>
    </location>
</feature>
<dbReference type="Proteomes" id="UP001152533">
    <property type="component" value="Unassembled WGS sequence"/>
</dbReference>
<evidence type="ECO:0000256" key="1">
    <source>
        <dbReference type="SAM" id="Phobius"/>
    </source>
</evidence>
<accession>A0A9W4S3Q8</accession>